<dbReference type="SUPFAM" id="SSF88697">
    <property type="entry name" value="PUA domain-like"/>
    <property type="match status" value="1"/>
</dbReference>
<accession>A0ABU9B793</accession>
<evidence type="ECO:0000313" key="3">
    <source>
        <dbReference type="Proteomes" id="UP001368500"/>
    </source>
</evidence>
<dbReference type="InterPro" id="IPR003111">
    <property type="entry name" value="Lon_prtase_N"/>
</dbReference>
<comment type="caution">
    <text evidence="2">The sequence shown here is derived from an EMBL/GenBank/DDBJ whole genome shotgun (WGS) entry which is preliminary data.</text>
</comment>
<dbReference type="Gene3D" id="1.10.4060.10">
    <property type="entry name" value="BPP1347 like domain"/>
    <property type="match status" value="1"/>
</dbReference>
<dbReference type="PANTHER" id="PTHR46732">
    <property type="entry name" value="ATP-DEPENDENT PROTEASE LA (LON) DOMAIN PROTEIN"/>
    <property type="match status" value="1"/>
</dbReference>
<proteinExistence type="predicted"/>
<dbReference type="Pfam" id="PF02190">
    <property type="entry name" value="LON_substr_bdg"/>
    <property type="match status" value="1"/>
</dbReference>
<gene>
    <name evidence="2" type="ORF">AACH11_06590</name>
</gene>
<dbReference type="RefSeq" id="WP_341373407.1">
    <property type="nucleotide sequence ID" value="NZ_JBBUTF010000005.1"/>
</dbReference>
<name>A0ABU9B793_9BURK</name>
<dbReference type="EMBL" id="JBBUTF010000005">
    <property type="protein sequence ID" value="MEK8025624.1"/>
    <property type="molecule type" value="Genomic_DNA"/>
</dbReference>
<dbReference type="PANTHER" id="PTHR46732:SF8">
    <property type="entry name" value="ATP-DEPENDENT PROTEASE LA (LON) DOMAIN PROTEIN"/>
    <property type="match status" value="1"/>
</dbReference>
<dbReference type="InterPro" id="IPR046336">
    <property type="entry name" value="Lon_prtase_N_sf"/>
</dbReference>
<evidence type="ECO:0000259" key="1">
    <source>
        <dbReference type="PROSITE" id="PS51787"/>
    </source>
</evidence>
<evidence type="ECO:0000313" key="2">
    <source>
        <dbReference type="EMBL" id="MEK8025624.1"/>
    </source>
</evidence>
<feature type="domain" description="Lon N-terminal" evidence="1">
    <location>
        <begin position="8"/>
        <end position="205"/>
    </location>
</feature>
<protein>
    <submittedName>
        <fullName evidence="2">LON peptidase substrate-binding domain-containing protein</fullName>
    </submittedName>
</protein>
<dbReference type="Proteomes" id="UP001368500">
    <property type="component" value="Unassembled WGS sequence"/>
</dbReference>
<keyword evidence="3" id="KW-1185">Reference proteome</keyword>
<dbReference type="PROSITE" id="PS51787">
    <property type="entry name" value="LON_N"/>
    <property type="match status" value="1"/>
</dbReference>
<dbReference type="SMART" id="SM00464">
    <property type="entry name" value="LON"/>
    <property type="match status" value="1"/>
</dbReference>
<organism evidence="2 3">
    <name type="scientific">Pseudaquabacterium rugosum</name>
    <dbReference type="NCBI Taxonomy" id="2984194"/>
    <lineage>
        <taxon>Bacteria</taxon>
        <taxon>Pseudomonadati</taxon>
        <taxon>Pseudomonadota</taxon>
        <taxon>Betaproteobacteria</taxon>
        <taxon>Burkholderiales</taxon>
        <taxon>Sphaerotilaceae</taxon>
        <taxon>Pseudaquabacterium</taxon>
    </lineage>
</organism>
<dbReference type="Gene3D" id="2.30.130.40">
    <property type="entry name" value="LON domain-like"/>
    <property type="match status" value="1"/>
</dbReference>
<sequence length="210" mass="23342">MDPEAAVDPALPLFPLQAVLFPGGLLHLRVFEARYLDMVSRCLRSGQPFGVVCLQQGGEVQRTSNDATRLETVGTLAHIDAVDAEQAGILQLRCRGGVRFSLQDPRQASDGLWLAHAQSWTKEAITPVDEALQPARDALRRAVDTLHTKGETPFLSPYRYDDAGWIANRWCELLSITLAARQRLMALDDPRLRLQLVQDYLIEKGIVSRG</sequence>
<reference evidence="2 3" key="1">
    <citation type="submission" date="2024-04" db="EMBL/GenBank/DDBJ databases">
        <title>Novel species of the genus Ideonella isolated from streams.</title>
        <authorList>
            <person name="Lu H."/>
        </authorList>
    </citation>
    <scope>NUCLEOTIDE SEQUENCE [LARGE SCALE GENOMIC DNA]</scope>
    <source>
        <strain evidence="2 3">BYS139W</strain>
    </source>
</reference>
<dbReference type="InterPro" id="IPR015947">
    <property type="entry name" value="PUA-like_sf"/>
</dbReference>